<dbReference type="Pfam" id="PF19086">
    <property type="entry name" value="Terpene_syn_C_2"/>
    <property type="match status" value="1"/>
</dbReference>
<keyword evidence="2" id="KW-1185">Reference proteome</keyword>
<name>A0A8H6Z2U3_9AGAR</name>
<evidence type="ECO:0000313" key="2">
    <source>
        <dbReference type="Proteomes" id="UP000623467"/>
    </source>
</evidence>
<organism evidence="1 2">
    <name type="scientific">Mycena sanguinolenta</name>
    <dbReference type="NCBI Taxonomy" id="230812"/>
    <lineage>
        <taxon>Eukaryota</taxon>
        <taxon>Fungi</taxon>
        <taxon>Dikarya</taxon>
        <taxon>Basidiomycota</taxon>
        <taxon>Agaricomycotina</taxon>
        <taxon>Agaricomycetes</taxon>
        <taxon>Agaricomycetidae</taxon>
        <taxon>Agaricales</taxon>
        <taxon>Marasmiineae</taxon>
        <taxon>Mycenaceae</taxon>
        <taxon>Mycena</taxon>
    </lineage>
</organism>
<dbReference type="Proteomes" id="UP000623467">
    <property type="component" value="Unassembled WGS sequence"/>
</dbReference>
<protein>
    <submittedName>
        <fullName evidence="1">Geranylgeranyl pyrophosphate synthase</fullName>
    </submittedName>
</protein>
<dbReference type="OrthoDB" id="3349471at2759"/>
<dbReference type="InterPro" id="IPR008949">
    <property type="entry name" value="Isoprenoid_synthase_dom_sf"/>
</dbReference>
<accession>A0A8H6Z2U3</accession>
<dbReference type="SUPFAM" id="SSF48576">
    <property type="entry name" value="Terpenoid synthases"/>
    <property type="match status" value="1"/>
</dbReference>
<evidence type="ECO:0000313" key="1">
    <source>
        <dbReference type="EMBL" id="KAF7369929.1"/>
    </source>
</evidence>
<reference evidence="1" key="1">
    <citation type="submission" date="2020-05" db="EMBL/GenBank/DDBJ databases">
        <title>Mycena genomes resolve the evolution of fungal bioluminescence.</title>
        <authorList>
            <person name="Tsai I.J."/>
        </authorList>
    </citation>
    <scope>NUCLEOTIDE SEQUENCE</scope>
    <source>
        <strain evidence="1">160909Yilan</strain>
    </source>
</reference>
<dbReference type="Gene3D" id="1.10.600.10">
    <property type="entry name" value="Farnesyl Diphosphate Synthase"/>
    <property type="match status" value="1"/>
</dbReference>
<gene>
    <name evidence="1" type="ORF">MSAN_00622400</name>
</gene>
<proteinExistence type="predicted"/>
<dbReference type="EMBL" id="JACAZH010000004">
    <property type="protein sequence ID" value="KAF7369929.1"/>
    <property type="molecule type" value="Genomic_DNA"/>
</dbReference>
<comment type="caution">
    <text evidence="1">The sequence shown here is derived from an EMBL/GenBank/DDBJ whole genome shotgun (WGS) entry which is preliminary data.</text>
</comment>
<sequence>MPTRIDTSGVPESFTRFPVRIHDEEPRIALGSATATKTFQHFTKASRTHSSGPYGNVCAMSYPEGDAERVKMCAEIIEMFWIYDDVIESLPHDAASEEHNVVIRLLDRKNGDQDSALDADSISTPFQDVGPRMHALDPVGAPFVLSILKQFLREYDSSSMKFDTWEECLPFRVLNVAFRMMDALLQWTIGVYLSPEETELCSAFYMSAARTLGLTNDYFSWNMEQRRPTDRSCSTVSVVMKQYGMSERDALIFVKGLAVDAEETTMKLAIPLKELSSNVKEYVEGMEHLLGANCFWSATAPRYADLSDVEE</sequence>
<dbReference type="AlphaFoldDB" id="A0A8H6Z2U3"/>